<dbReference type="InterPro" id="IPR003604">
    <property type="entry name" value="Matrin/U1-like-C_Znf_C2H2"/>
</dbReference>
<feature type="domain" description="C2H2-type" evidence="16">
    <location>
        <begin position="771"/>
        <end position="800"/>
    </location>
</feature>
<dbReference type="OrthoDB" id="6417226at2759"/>
<evidence type="ECO:0000256" key="7">
    <source>
        <dbReference type="ARBA" id="ARBA00023125"/>
    </source>
</evidence>
<feature type="domain" description="C2H2-type" evidence="16">
    <location>
        <begin position="1498"/>
        <end position="1526"/>
    </location>
</feature>
<dbReference type="EMBL" id="WVUK01000058">
    <property type="protein sequence ID" value="KAF7491810.1"/>
    <property type="molecule type" value="Genomic_DNA"/>
</dbReference>
<gene>
    <name evidence="17" type="ORF">SSS_4994</name>
</gene>
<keyword evidence="6" id="KW-0805">Transcription regulation</keyword>
<feature type="domain" description="C2H2-type" evidence="16">
    <location>
        <begin position="1953"/>
        <end position="1984"/>
    </location>
</feature>
<dbReference type="PROSITE" id="PS00027">
    <property type="entry name" value="HOMEOBOX_1"/>
    <property type="match status" value="2"/>
</dbReference>
<proteinExistence type="predicted"/>
<feature type="compositionally biased region" description="Low complexity" evidence="14">
    <location>
        <begin position="615"/>
        <end position="641"/>
    </location>
</feature>
<dbReference type="SMART" id="SM00389">
    <property type="entry name" value="HOX"/>
    <property type="match status" value="3"/>
</dbReference>
<feature type="compositionally biased region" description="Low complexity" evidence="14">
    <location>
        <begin position="1326"/>
        <end position="1343"/>
    </location>
</feature>
<feature type="compositionally biased region" description="Basic and acidic residues" evidence="14">
    <location>
        <begin position="1569"/>
        <end position="1587"/>
    </location>
</feature>
<dbReference type="CDD" id="cd00086">
    <property type="entry name" value="homeodomain"/>
    <property type="match status" value="3"/>
</dbReference>
<evidence type="ECO:0000256" key="11">
    <source>
        <dbReference type="PROSITE-ProRule" id="PRU00042"/>
    </source>
</evidence>
<feature type="region of interest" description="Disordered" evidence="14">
    <location>
        <begin position="511"/>
        <end position="546"/>
    </location>
</feature>
<dbReference type="PANTHER" id="PTHR45891">
    <property type="entry name" value="ZINC FINGER HOMEOBOX PROTEIN"/>
    <property type="match status" value="1"/>
</dbReference>
<feature type="compositionally biased region" description="Low complexity" evidence="14">
    <location>
        <begin position="871"/>
        <end position="884"/>
    </location>
</feature>
<accession>A0A834R8N1</accession>
<feature type="compositionally biased region" description="Acidic residues" evidence="14">
    <location>
        <begin position="517"/>
        <end position="531"/>
    </location>
</feature>
<dbReference type="Pfam" id="PF00046">
    <property type="entry name" value="Homeodomain"/>
    <property type="match status" value="3"/>
</dbReference>
<evidence type="ECO:0000313" key="18">
    <source>
        <dbReference type="EnsemblMetazoa" id="KAF7491810.1"/>
    </source>
</evidence>
<feature type="region of interest" description="Disordered" evidence="14">
    <location>
        <begin position="2266"/>
        <end position="2375"/>
    </location>
</feature>
<feature type="region of interest" description="Disordered" evidence="14">
    <location>
        <begin position="1996"/>
        <end position="2021"/>
    </location>
</feature>
<dbReference type="FunFam" id="3.30.160.60:FF:000081">
    <property type="entry name" value="Zinc finger homeobox protein 4"/>
    <property type="match status" value="1"/>
</dbReference>
<organism evidence="17">
    <name type="scientific">Sarcoptes scabiei</name>
    <name type="common">Itch mite</name>
    <name type="synonym">Acarus scabiei</name>
    <dbReference type="NCBI Taxonomy" id="52283"/>
    <lineage>
        <taxon>Eukaryota</taxon>
        <taxon>Metazoa</taxon>
        <taxon>Ecdysozoa</taxon>
        <taxon>Arthropoda</taxon>
        <taxon>Chelicerata</taxon>
        <taxon>Arachnida</taxon>
        <taxon>Acari</taxon>
        <taxon>Acariformes</taxon>
        <taxon>Sarcoptiformes</taxon>
        <taxon>Astigmata</taxon>
        <taxon>Psoroptidia</taxon>
        <taxon>Sarcoptoidea</taxon>
        <taxon>Sarcoptidae</taxon>
        <taxon>Sarcoptinae</taxon>
        <taxon>Sarcoptes</taxon>
    </lineage>
</organism>
<evidence type="ECO:0000256" key="10">
    <source>
        <dbReference type="ARBA" id="ARBA00023242"/>
    </source>
</evidence>
<feature type="domain" description="Homeobox" evidence="15">
    <location>
        <begin position="2713"/>
        <end position="2773"/>
    </location>
</feature>
<reference evidence="18" key="3">
    <citation type="submission" date="2022-06" db="UniProtKB">
        <authorList>
            <consortium name="EnsemblMetazoa"/>
        </authorList>
    </citation>
    <scope>IDENTIFICATION</scope>
</reference>
<feature type="DNA-binding region" description="Homeobox" evidence="12">
    <location>
        <begin position="3332"/>
        <end position="3391"/>
    </location>
</feature>
<feature type="compositionally biased region" description="Basic and acidic residues" evidence="14">
    <location>
        <begin position="2349"/>
        <end position="2375"/>
    </location>
</feature>
<keyword evidence="5" id="KW-0862">Zinc</keyword>
<dbReference type="InterPro" id="IPR036236">
    <property type="entry name" value="Znf_C2H2_sf"/>
</dbReference>
<dbReference type="SMART" id="SM00355">
    <property type="entry name" value="ZnF_C2H2"/>
    <property type="match status" value="22"/>
</dbReference>
<feature type="region of interest" description="Disordered" evidence="14">
    <location>
        <begin position="1322"/>
        <end position="1343"/>
    </location>
</feature>
<feature type="compositionally biased region" description="Polar residues" evidence="14">
    <location>
        <begin position="1051"/>
        <end position="1065"/>
    </location>
</feature>
<dbReference type="Pfam" id="PF24056">
    <property type="entry name" value="zf-C2H2_ZFHX3"/>
    <property type="match status" value="1"/>
</dbReference>
<feature type="domain" description="C2H2-type" evidence="16">
    <location>
        <begin position="3106"/>
        <end position="3135"/>
    </location>
</feature>
<feature type="compositionally biased region" description="Acidic residues" evidence="14">
    <location>
        <begin position="3304"/>
        <end position="3313"/>
    </location>
</feature>
<feature type="region of interest" description="Disordered" evidence="14">
    <location>
        <begin position="1544"/>
        <end position="1607"/>
    </location>
</feature>
<feature type="compositionally biased region" description="Basic and acidic residues" evidence="14">
    <location>
        <begin position="2328"/>
        <end position="2339"/>
    </location>
</feature>
<evidence type="ECO:0000256" key="13">
    <source>
        <dbReference type="RuleBase" id="RU000682"/>
    </source>
</evidence>
<feature type="compositionally biased region" description="Low complexity" evidence="14">
    <location>
        <begin position="393"/>
        <end position="409"/>
    </location>
</feature>
<dbReference type="FunFam" id="1.10.10.60:FF:000080">
    <property type="entry name" value="Zinc finger homeobox protein 2"/>
    <property type="match status" value="1"/>
</dbReference>
<comment type="subcellular location">
    <subcellularLocation>
        <location evidence="1 12 13">Nucleus</location>
    </subcellularLocation>
</comment>
<reference evidence="19" key="1">
    <citation type="journal article" date="2020" name="PLoS Negl. Trop. Dis.">
        <title>High-quality nuclear genome for Sarcoptes scabiei-A critical resource for a neglected parasite.</title>
        <authorList>
            <person name="Korhonen P.K."/>
            <person name="Gasser R.B."/>
            <person name="Ma G."/>
            <person name="Wang T."/>
            <person name="Stroehlein A.J."/>
            <person name="Young N.D."/>
            <person name="Ang C.S."/>
            <person name="Fernando D.D."/>
            <person name="Lu H.C."/>
            <person name="Taylor S."/>
            <person name="Reynolds S.L."/>
            <person name="Mofiz E."/>
            <person name="Najaraj S.H."/>
            <person name="Gowda H."/>
            <person name="Madugundu A."/>
            <person name="Renuse S."/>
            <person name="Holt D."/>
            <person name="Pandey A."/>
            <person name="Papenfuss A.T."/>
            <person name="Fischer K."/>
        </authorList>
    </citation>
    <scope>NUCLEOTIDE SEQUENCE [LARGE SCALE GENOMIC DNA]</scope>
</reference>
<feature type="region of interest" description="Disordered" evidence="14">
    <location>
        <begin position="3299"/>
        <end position="3333"/>
    </location>
</feature>
<evidence type="ECO:0000259" key="15">
    <source>
        <dbReference type="PROSITE" id="PS50071"/>
    </source>
</evidence>
<feature type="compositionally biased region" description="Low complexity" evidence="14">
    <location>
        <begin position="891"/>
        <end position="915"/>
    </location>
</feature>
<feature type="DNA-binding region" description="Homeobox" evidence="12">
    <location>
        <begin position="2715"/>
        <end position="2774"/>
    </location>
</feature>
<keyword evidence="4 11" id="KW-0863">Zinc-finger</keyword>
<feature type="compositionally biased region" description="Polar residues" evidence="14">
    <location>
        <begin position="2663"/>
        <end position="2680"/>
    </location>
</feature>
<evidence type="ECO:0000256" key="8">
    <source>
        <dbReference type="ARBA" id="ARBA00023155"/>
    </source>
</evidence>
<dbReference type="SUPFAM" id="SSF57667">
    <property type="entry name" value="beta-beta-alpha zinc fingers"/>
    <property type="match status" value="5"/>
</dbReference>
<dbReference type="InterPro" id="IPR001356">
    <property type="entry name" value="HD"/>
</dbReference>
<feature type="compositionally biased region" description="Basic and acidic residues" evidence="14">
    <location>
        <begin position="2835"/>
        <end position="2860"/>
    </location>
</feature>
<keyword evidence="19" id="KW-1185">Reference proteome</keyword>
<feature type="compositionally biased region" description="Polar residues" evidence="14">
    <location>
        <begin position="1"/>
        <end position="46"/>
    </location>
</feature>
<protein>
    <submittedName>
        <fullName evidence="17">Zinc finger protein 2</fullName>
    </submittedName>
</protein>
<dbReference type="SMART" id="SM00451">
    <property type="entry name" value="ZnF_U1"/>
    <property type="match status" value="6"/>
</dbReference>
<feature type="domain" description="C2H2-type" evidence="16">
    <location>
        <begin position="1909"/>
        <end position="1938"/>
    </location>
</feature>
<dbReference type="PANTHER" id="PTHR45891:SF3">
    <property type="entry name" value="ZINC FINGER PROTEIN 2"/>
    <property type="match status" value="1"/>
</dbReference>
<feature type="compositionally biased region" description="Low complexity" evidence="14">
    <location>
        <begin position="436"/>
        <end position="456"/>
    </location>
</feature>
<evidence type="ECO:0000256" key="3">
    <source>
        <dbReference type="ARBA" id="ARBA00022737"/>
    </source>
</evidence>
<reference evidence="17" key="2">
    <citation type="submission" date="2020-01" db="EMBL/GenBank/DDBJ databases">
        <authorList>
            <person name="Korhonen P.K.K."/>
            <person name="Guangxu M.G."/>
            <person name="Wang T.W."/>
            <person name="Stroehlein A.J.S."/>
            <person name="Young N.D."/>
            <person name="Ang C.-S.A."/>
            <person name="Fernando D.W.F."/>
            <person name="Lu H.L."/>
            <person name="Taylor S.T."/>
            <person name="Ehtesham M.E.M."/>
            <person name="Najaraj S.H.N."/>
            <person name="Harsha G.H.G."/>
            <person name="Madugundu A.M."/>
            <person name="Renuse S.R."/>
            <person name="Holt D.H."/>
            <person name="Pandey A.P."/>
            <person name="Papenfuss A.P."/>
            <person name="Gasser R.B.G."/>
            <person name="Fischer K.F."/>
        </authorList>
    </citation>
    <scope>NUCLEOTIDE SEQUENCE</scope>
    <source>
        <strain evidence="17">SSS_KF_BRIS2020</strain>
    </source>
</reference>
<keyword evidence="2" id="KW-0479">Metal-binding</keyword>
<evidence type="ECO:0000256" key="1">
    <source>
        <dbReference type="ARBA" id="ARBA00004123"/>
    </source>
</evidence>
<dbReference type="Proteomes" id="UP000070412">
    <property type="component" value="Unassembled WGS sequence"/>
</dbReference>
<keyword evidence="10 12" id="KW-0539">Nucleus</keyword>
<feature type="region of interest" description="Disordered" evidence="14">
    <location>
        <begin position="381"/>
        <end position="409"/>
    </location>
</feature>
<feature type="compositionally biased region" description="Polar residues" evidence="14">
    <location>
        <begin position="457"/>
        <end position="474"/>
    </location>
</feature>
<dbReference type="InterPro" id="IPR009057">
    <property type="entry name" value="Homeodomain-like_sf"/>
</dbReference>
<feature type="region of interest" description="Disordered" evidence="14">
    <location>
        <begin position="3145"/>
        <end position="3169"/>
    </location>
</feature>
<dbReference type="Gene3D" id="3.30.160.60">
    <property type="entry name" value="Classic Zinc Finger"/>
    <property type="match status" value="3"/>
</dbReference>
<evidence type="ECO:0000256" key="6">
    <source>
        <dbReference type="ARBA" id="ARBA00023015"/>
    </source>
</evidence>
<evidence type="ECO:0000256" key="14">
    <source>
        <dbReference type="SAM" id="MobiDB-lite"/>
    </source>
</evidence>
<feature type="compositionally biased region" description="Low complexity" evidence="14">
    <location>
        <begin position="1066"/>
        <end position="1086"/>
    </location>
</feature>
<sequence length="3507" mass="385380">METSTVSLNDRNSQLTKSLQSPNHSMISTKTANTNNVDSNSRSPTLKSPLETGQMRSSSPFTANSFPIIHKTSLMSSSPPAATTAVSPLSNDSHLLSTKNSSILLDDQQAMITSSASLHQDITNDIEDDDGDGTESLTSSLSDVETFNGKIVYNPDGSAYIIEGPDSDGSEVEAEISQEGSIIDARGQSPNYGSISFPQIVSAFHISRSYSNEIYPSPFLESPKQTSTISTESKISDLPVMHSYRVFSLRNKKCSSSKYKSSSSQIDENDEIIDENIDKCNKENFTFDDDDDTIEQESRLQALNNCSTVPVKPILMCFICKLSFGYTKSFVAHSIGEHHLSLNDEERKVLQSKNTSAIIQGVGKEKEPLLSFLRPKSSTPAPFRSLISHHPTQSQQLQPQQKPQQQSLDAQQLLAVQMAAVASALRSSSDSLPVLNSKNTNECSSSSSINELANNSAFSSPTNSPDRSSMTNNAEDGEIVGDCVDEKKVEKLSISQTTNNLDEDEEMMMANKTNPSEDGDDDEDENDDDGTVDNKINRFDERSSNSVGDCDVANAVASQFASELADLANLEKFAQAAAVAAAAQQQQMDLHSIAAVMAAAVAASANKSSHLNQISSPATKVSPTSSSSSSSSSVSSSSSKANQSTNFNNNGLLVCPDSKNISLLFNHHSNSPSTDSDASNLLASVGNHSTTARQTSTNSNHPPLLIQHSRNSCKTLKCPKCNWHYKYQETLEIHMKEKHPENEMNCIYCLTNQPHPRLARGETYTCGYKPYRCDVCNYSTTTKGNLSIHMQSDKHINNVQELQNGNIPSTAEHLLQSQALTAAVAQAANGNNTSPITNNNSSALTTNSSATGSGSPVPTSSAANLAKIVAQQQQESQKNSSKISSNHHFHSNSSLTPPTTPNSNANSSNSINSSSSKQKATWRCDVCNYETNVARNLRIHMTSEKHTHNIMILKQNVSQMQQLNALQQGILNPEQLLQLNPGLFAAAAAAAAAGMTNNAAGSNGTNPIIGALGSVNGPNADGNGMQPEVALADMAYNHALLMMASQQQQRNMVALMQQQQQPNTDSKLSSPSSSSSTSSTIPTTLSNASVNDSQATFDMEHPDSSISVIANSIPLNDPNQLFDCCVCGSFSTDSIETLNHHLQLNRTGIREDEVLLTIGGSYICKICSYKTNLKANFQLHCKTDKHLQRLQHHNHIKEGGGSIQSEWKSKLLSNMANPIQLLRCNVCNYFTNSIHKLQLHCANPKHDCFARIFTNLNQLIDDFSFQNNENNSNNGLLGVSSKQFYFHCTLCSSAIENRLQLLKHLSSVKHIRNENIRSTKVRIAQSSSASPTAATSSPSPTSSFLMISGSNSDFDRFKEMFQIKENQPGEKIIFETNDDEMNKIAPALLNQFGLNSTDSLLLKNALIEQQAKLNQFQNLENDQSQQSQQSESISTTNTINCPFCSYQNDSEIRIQMHILVSHPHQHQQSAIKSLSALADDSSANQSKLTPPPSLIPSILCPLCQEPFHERNNLENHLVEIHSVTKEGVQRLMLLVDTTELDKFHSSSSPAIQNNQNKMSTNEKKKLRKNSNDRSDTAEDDQDERKSNDDEETSPCADSTSKQIDDEPMMIDTNNLNEFGNLPAAVLDLLHCPGCQRMFLNLEELFAHMIIEMHLKPTAQGQFQCWRNDCQQQFSSLQSVQIHFRDQHFLKCAKLLNTVGANFGNNILNTNPPNAAVSDRHVYKYRCSQCSLAFKTIEKLQIHSQYHLIRAATQCVVCSRSFRSIESLQKHMESSHSNLNDEELEQYRNNLLQNHLLLTLGRNGGVLDPSTTELLKKESLRSDDIDDQSMDLDNGGGALDLASYQSKQEQDDHHFVNHAQLAIDNNNLGANSNTALLNGNTEQSSANSLEDYLNSQQIAEESYNDPSRKYKCHRCKMAFTKQSYLTAHNKILLHRKGEKMNYPLEKYLDPNRPFKCEICKESFTQKNILLVHYNSVSHLHRLKQSMKESSAAVAASVAASQSSISPNSSMTNHDDENNDTNNENKLFKCNLCKVSYSMPSSLHNHLRSTLHQTRTSKLHELAQSGQLDLSLPLIEPLNYFNSTTNNNNNNGSINNLKNSNLNTNQSTASAVKFAEIFGNDPQQQQALSLQQAALNLAISNGTNQSAQFMPINGQSSTSSPFTCSKCQAAFISKEAQLQHQHLCGLFGNLTNVNNNNNNYDQTTAALASNNINHQSNLTTQANKQLSKLSSLSGSLYKNKPQLYKHLLETWGFEIVMQFNESNQKILSAKDSTDPESQSSNQRPIENGDLSEQTSSSQPIADSNNETDGNISEEKNVQNSTDDVNEDDGVVDRKDAVKDDQEEKDDDDDDVTRPKSNTKENVENSEGLNKDGLDKRVNQGIENESTSKQEENSITPPELNKCQCDICFQEFSSIWVLKAHREEIHKDLVPLTVVESFADEFRNEYDRKFSSTSSNETDGNESTVMVNKNNEPSSLENQSINSSNLNFDANSNGHTAVNLSESNLHSITSVANNNHSSPCSSPNLTPNDALNLTGTGHLTDPISALNPLTDQQANGLAQLLPNLGANATPAEIAAANQMAAQIQFSQLLMSMGLAGMAAGMPMSGGMPFAAAAAMGIPPQLLPMMMADPMMAAAAAFNNPALAAAAAAQLNQAQAAVAAQQQQQQSTISQSNPRVASPTPVSNPTAILPVVNQSNLTTNPSSNAVAVAAASAAAAQQQKRARTRISDEQLKVLRQYFDINNSPTEEQLIEMSQKSGLPMKVIKHWFRNTLFKERQRNKDSPYNFNNPPSTYLNLDEYEKTGEAKVFTLDDLKKCDQNQHSLNSGNNLMMINNSQENLASKENKSSTKEKPNDSESEYEAKISNDLKSSSSNKDTDYATSDDEEIKRSSQPKDFLHNSDIVDSNQRLSKHQSCLPLSVTPVQDFDQLSKSMSFNMGSPQPSESSMSSSAFESTNNGSANTSSLFAGLANFSPGSLSSSQNMASSLQMALDAQRSQLAAAAVAANSSKMLSSASVANVSSHSSSGKRANRTRFTDYQIKVLQEFFESNAYPKDDDLEYLSKLLNLSPRVIVVWFQNARQKARKVYENQPPSTPVGEDDGSGRFQRTPGLNYQCKKCLQVFQRYYELIKHQKNSCFKDENPLASQIRLAAEARAQASSPTMSRDSSTPIDCTRSATTTPEKLSMNLLASPNSAASPLNNGQNGPKSSPNSTNTSIGSSATTTPTNQNETSQTFRCDKCPMVFNRIDLWRDHQIVHLVNSNLFNAAAANPFGLMQLEAAQQQQSQLLNISPQPSPTAMIGHGSKRKILHDDDNDEDESCDFDSMSGNGNSNSSDQTPRDKRLRTTILPEQLDYLYQKYQIDSNPSRKMLESIAKEVGLKKRVVQVWFQNTRARERKGQFRAHQQVIHKRCPFCRALFKARSALESHLATRHADQYTKGDINIDNLPDGDPSEDGELAINETSNVDSSQMADVMKRYEDSFKKYLDELNIQDIANIFVHLQEKMAVNCPQSSPPR</sequence>
<feature type="DNA-binding region" description="Homeobox" evidence="12">
    <location>
        <begin position="3021"/>
        <end position="3080"/>
    </location>
</feature>
<feature type="domain" description="C2H2-type" evidence="16">
    <location>
        <begin position="1752"/>
        <end position="1780"/>
    </location>
</feature>
<evidence type="ECO:0000256" key="2">
    <source>
        <dbReference type="ARBA" id="ARBA00022723"/>
    </source>
</evidence>
<feature type="compositionally biased region" description="Polar residues" evidence="14">
    <location>
        <begin position="1545"/>
        <end position="1559"/>
    </location>
</feature>
<dbReference type="GO" id="GO:0005634">
    <property type="term" value="C:nucleus"/>
    <property type="evidence" value="ECO:0007669"/>
    <property type="project" value="UniProtKB-SubCell"/>
</dbReference>
<evidence type="ECO:0000313" key="17">
    <source>
        <dbReference type="EMBL" id="KAF7491810.1"/>
    </source>
</evidence>
<name>A0A834R8N1_SARSC</name>
<feature type="domain" description="C2H2-type" evidence="16">
    <location>
        <begin position="1724"/>
        <end position="1746"/>
    </location>
</feature>
<feature type="region of interest" description="Disordered" evidence="14">
    <location>
        <begin position="2833"/>
        <end position="2895"/>
    </location>
</feature>
<feature type="region of interest" description="Disordered" evidence="14">
    <location>
        <begin position="610"/>
        <end position="642"/>
    </location>
</feature>
<dbReference type="InterPro" id="IPR051968">
    <property type="entry name" value="ZnFinger_Homeobox_TR"/>
</dbReference>
<keyword evidence="7 12" id="KW-0238">DNA-binding</keyword>
<feature type="domain" description="Homeobox" evidence="15">
    <location>
        <begin position="3330"/>
        <end position="3390"/>
    </location>
</feature>
<feature type="region of interest" description="Disordered" evidence="14">
    <location>
        <begin position="2926"/>
        <end position="2949"/>
    </location>
</feature>
<feature type="region of interest" description="Disordered" evidence="14">
    <location>
        <begin position="2661"/>
        <end position="2680"/>
    </location>
</feature>
<keyword evidence="9" id="KW-0804">Transcription</keyword>
<dbReference type="EnsemblMetazoa" id="SSS_4994s_mrna">
    <property type="protein sequence ID" value="KAF7491810.1"/>
    <property type="gene ID" value="SSS_4994"/>
</dbReference>
<feature type="region of interest" description="Disordered" evidence="14">
    <location>
        <begin position="1051"/>
        <end position="1087"/>
    </location>
</feature>
<dbReference type="SUPFAM" id="SSF46689">
    <property type="entry name" value="Homeodomain-like"/>
    <property type="match status" value="3"/>
</dbReference>
<dbReference type="PROSITE" id="PS50157">
    <property type="entry name" value="ZINC_FINGER_C2H2_2"/>
    <property type="match status" value="8"/>
</dbReference>
<dbReference type="InterPro" id="IPR013087">
    <property type="entry name" value="Znf_C2H2_type"/>
</dbReference>
<keyword evidence="8 12" id="KW-0371">Homeobox</keyword>
<dbReference type="GO" id="GO:0008270">
    <property type="term" value="F:zinc ion binding"/>
    <property type="evidence" value="ECO:0007669"/>
    <property type="project" value="UniProtKB-KW"/>
</dbReference>
<feature type="compositionally biased region" description="Low complexity" evidence="14">
    <location>
        <begin position="3314"/>
        <end position="3326"/>
    </location>
</feature>
<dbReference type="GO" id="GO:0000978">
    <property type="term" value="F:RNA polymerase II cis-regulatory region sequence-specific DNA binding"/>
    <property type="evidence" value="ECO:0007669"/>
    <property type="project" value="TreeGrafter"/>
</dbReference>
<dbReference type="PROSITE" id="PS00028">
    <property type="entry name" value="ZINC_FINGER_C2H2_1"/>
    <property type="match status" value="13"/>
</dbReference>
<dbReference type="PROSITE" id="PS50071">
    <property type="entry name" value="HOMEOBOX_2"/>
    <property type="match status" value="3"/>
</dbReference>
<dbReference type="InterPro" id="IPR017970">
    <property type="entry name" value="Homeobox_CS"/>
</dbReference>
<feature type="region of interest" description="Disordered" evidence="14">
    <location>
        <begin position="1"/>
        <end position="59"/>
    </location>
</feature>
<feature type="compositionally biased region" description="Low complexity" evidence="14">
    <location>
        <begin position="1996"/>
        <end position="2010"/>
    </location>
</feature>
<feature type="compositionally biased region" description="Low complexity" evidence="14">
    <location>
        <begin position="2933"/>
        <end position="2948"/>
    </location>
</feature>
<evidence type="ECO:0000259" key="16">
    <source>
        <dbReference type="PROSITE" id="PS50157"/>
    </source>
</evidence>
<feature type="domain" description="Homeobox" evidence="15">
    <location>
        <begin position="3019"/>
        <end position="3079"/>
    </location>
</feature>
<evidence type="ECO:0000256" key="9">
    <source>
        <dbReference type="ARBA" id="ARBA00023163"/>
    </source>
</evidence>
<feature type="compositionally biased region" description="Polar residues" evidence="14">
    <location>
        <begin position="2273"/>
        <end position="2308"/>
    </location>
</feature>
<evidence type="ECO:0000256" key="5">
    <source>
        <dbReference type="ARBA" id="ARBA00022833"/>
    </source>
</evidence>
<dbReference type="FunFam" id="1.10.10.60:FF:000064">
    <property type="entry name" value="Zinc finger homeobox protein 4"/>
    <property type="match status" value="1"/>
</dbReference>
<evidence type="ECO:0000256" key="4">
    <source>
        <dbReference type="ARBA" id="ARBA00022771"/>
    </source>
</evidence>
<feature type="domain" description="C2H2-type" evidence="16">
    <location>
        <begin position="2026"/>
        <end position="2055"/>
    </location>
</feature>
<feature type="compositionally biased region" description="Polar residues" evidence="14">
    <location>
        <begin position="3149"/>
        <end position="3169"/>
    </location>
</feature>
<evidence type="ECO:0000256" key="12">
    <source>
        <dbReference type="PROSITE-ProRule" id="PRU00108"/>
    </source>
</evidence>
<feature type="region of interest" description="Disordered" evidence="14">
    <location>
        <begin position="427"/>
        <end position="484"/>
    </location>
</feature>
<feature type="compositionally biased region" description="Low complexity" evidence="14">
    <location>
        <begin position="831"/>
        <end position="855"/>
    </location>
</feature>
<evidence type="ECO:0000313" key="19">
    <source>
        <dbReference type="Proteomes" id="UP000070412"/>
    </source>
</evidence>
<feature type="region of interest" description="Disordered" evidence="14">
    <location>
        <begin position="831"/>
        <end position="915"/>
    </location>
</feature>
<dbReference type="GO" id="GO:0000981">
    <property type="term" value="F:DNA-binding transcription factor activity, RNA polymerase II-specific"/>
    <property type="evidence" value="ECO:0007669"/>
    <property type="project" value="InterPro"/>
</dbReference>
<feature type="region of interest" description="Disordered" evidence="14">
    <location>
        <begin position="3079"/>
        <end position="3098"/>
    </location>
</feature>
<dbReference type="Gene3D" id="1.10.10.60">
    <property type="entry name" value="Homeodomain-like"/>
    <property type="match status" value="3"/>
</dbReference>
<feature type="region of interest" description="Disordered" evidence="14">
    <location>
        <begin position="3183"/>
        <end position="3225"/>
    </location>
</feature>
<keyword evidence="3" id="KW-0677">Repeat</keyword>